<sequence>MYSNLKSSSKPLIYKDLAEEIVTNAYCYSINKVKDFSSQFEEAHDKPTDYSKVTWEDNEADWCNDRPMKNILEVFGSLASEYVRNDSNSKLSKYGKYFVGV</sequence>
<dbReference type="RefSeq" id="YP_003276013.1">
    <property type="nucleotide sequence ID" value="NC_013444.1"/>
</dbReference>
<organism evidence="1">
    <name type="scientific">Pleurozia purpurea</name>
    <dbReference type="NCBI Taxonomy" id="280637"/>
    <lineage>
        <taxon>Eukaryota</taxon>
        <taxon>Viridiplantae</taxon>
        <taxon>Streptophyta</taxon>
        <taxon>Embryophyta</taxon>
        <taxon>Marchantiophyta</taxon>
        <taxon>Jungermanniopsida</taxon>
        <taxon>Metzgeriidae</taxon>
        <taxon>Pleuroziales</taxon>
        <taxon>Pleuroziaceae</taxon>
        <taxon>Pleurozia</taxon>
    </lineage>
</organism>
<protein>
    <submittedName>
        <fullName evidence="1">Uncharacterized protein</fullName>
    </submittedName>
</protein>
<dbReference type="GeneID" id="8542324"/>
<geneLocation type="mitochondrion" evidence="1"/>
<evidence type="ECO:0000313" key="1">
    <source>
        <dbReference type="EMBL" id="ACR19397.1"/>
    </source>
</evidence>
<gene>
    <name evidence="1" type="ORF">PlpuMp61</name>
</gene>
<name>D0R060_9MARC</name>
<accession>D0R060</accession>
<keyword evidence="1" id="KW-0496">Mitochondrion</keyword>
<dbReference type="AlphaFoldDB" id="D0R060"/>
<proteinExistence type="predicted"/>
<reference evidence="1" key="1">
    <citation type="journal article" date="2009" name="Curr. Genet.">
        <title>The complete mitochondrial genome sequence of the liverwort Pleurozia purpurea reveals extremely conservative mitochondrial genome evolution in liverworts.</title>
        <authorList>
            <person name="Wang B."/>
            <person name="Xue J."/>
            <person name="Li L."/>
            <person name="Liu Y."/>
            <person name="Qiu Y.L."/>
        </authorList>
    </citation>
    <scope>NUCLEOTIDE SEQUENCE</scope>
</reference>
<dbReference type="EMBL" id="FJ999996">
    <property type="protein sequence ID" value="ACR19397.1"/>
    <property type="molecule type" value="Genomic_DNA"/>
</dbReference>